<dbReference type="Proteomes" id="UP000275846">
    <property type="component" value="Unassembled WGS sequence"/>
</dbReference>
<dbReference type="WBParaSite" id="SSLN_0000995901-mRNA-1">
    <property type="protein sequence ID" value="SSLN_0000995901-mRNA-1"/>
    <property type="gene ID" value="SSLN_0000995901"/>
</dbReference>
<dbReference type="EMBL" id="UYSU01035337">
    <property type="protein sequence ID" value="VDL95982.1"/>
    <property type="molecule type" value="Genomic_DNA"/>
</dbReference>
<evidence type="ECO:0000313" key="2">
    <source>
        <dbReference type="Proteomes" id="UP000275846"/>
    </source>
</evidence>
<proteinExistence type="predicted"/>
<evidence type="ECO:0000313" key="1">
    <source>
        <dbReference type="EMBL" id="VDL95982.1"/>
    </source>
</evidence>
<keyword evidence="2" id="KW-1185">Reference proteome</keyword>
<dbReference type="OrthoDB" id="6246920at2759"/>
<evidence type="ECO:0000313" key="3">
    <source>
        <dbReference type="WBParaSite" id="SSLN_0000995901-mRNA-1"/>
    </source>
</evidence>
<organism evidence="3">
    <name type="scientific">Schistocephalus solidus</name>
    <name type="common">Tapeworm</name>
    <dbReference type="NCBI Taxonomy" id="70667"/>
    <lineage>
        <taxon>Eukaryota</taxon>
        <taxon>Metazoa</taxon>
        <taxon>Spiralia</taxon>
        <taxon>Lophotrochozoa</taxon>
        <taxon>Platyhelminthes</taxon>
        <taxon>Cestoda</taxon>
        <taxon>Eucestoda</taxon>
        <taxon>Diphyllobothriidea</taxon>
        <taxon>Diphyllobothriidae</taxon>
        <taxon>Schistocephalus</taxon>
    </lineage>
</organism>
<accession>A0A183SZE9</accession>
<protein>
    <submittedName>
        <fullName evidence="1 3">Uncharacterized protein</fullName>
    </submittedName>
</protein>
<sequence>MQDAWMTRNVEEIQGYADHNEWKNFFTAIKVAYGPSSKGTASLLSADGATLLRKKSQILKHWAEHFRSVLNWPCTISDAAIERLSEVETNADHGLLSSHQENIRAMQKL</sequence>
<name>A0A183SZE9_SCHSO</name>
<reference evidence="1 2" key="2">
    <citation type="submission" date="2018-11" db="EMBL/GenBank/DDBJ databases">
        <authorList>
            <consortium name="Pathogen Informatics"/>
        </authorList>
    </citation>
    <scope>NUCLEOTIDE SEQUENCE [LARGE SCALE GENOMIC DNA]</scope>
    <source>
        <strain evidence="1 2">NST_G2</strain>
    </source>
</reference>
<dbReference type="AlphaFoldDB" id="A0A183SZE9"/>
<gene>
    <name evidence="1" type="ORF">SSLN_LOCUS9597</name>
</gene>
<reference evidence="3" key="1">
    <citation type="submission" date="2016-06" db="UniProtKB">
        <authorList>
            <consortium name="WormBaseParasite"/>
        </authorList>
    </citation>
    <scope>IDENTIFICATION</scope>
</reference>